<feature type="transmembrane region" description="Helical" evidence="2">
    <location>
        <begin position="12"/>
        <end position="31"/>
    </location>
</feature>
<evidence type="ECO:0000313" key="4">
    <source>
        <dbReference type="EMBL" id="KZT02318.1"/>
    </source>
</evidence>
<gene>
    <name evidence="4" type="ORF">LAESUDRAFT_762889</name>
</gene>
<accession>A0A165C759</accession>
<keyword evidence="2" id="KW-0472">Membrane</keyword>
<dbReference type="RefSeq" id="XP_040760058.1">
    <property type="nucleotide sequence ID" value="XM_040913163.1"/>
</dbReference>
<dbReference type="EMBL" id="KV427653">
    <property type="protein sequence ID" value="KZT02318.1"/>
    <property type="molecule type" value="Genomic_DNA"/>
</dbReference>
<evidence type="ECO:0000313" key="5">
    <source>
        <dbReference type="Proteomes" id="UP000076871"/>
    </source>
</evidence>
<feature type="transmembrane region" description="Helical" evidence="2">
    <location>
        <begin position="123"/>
        <end position="139"/>
    </location>
</feature>
<dbReference type="Proteomes" id="UP000076871">
    <property type="component" value="Unassembled WGS sequence"/>
</dbReference>
<reference evidence="4 5" key="1">
    <citation type="journal article" date="2016" name="Mol. Biol. Evol.">
        <title>Comparative Genomics of Early-Diverging Mushroom-Forming Fungi Provides Insights into the Origins of Lignocellulose Decay Capabilities.</title>
        <authorList>
            <person name="Nagy L.G."/>
            <person name="Riley R."/>
            <person name="Tritt A."/>
            <person name="Adam C."/>
            <person name="Daum C."/>
            <person name="Floudas D."/>
            <person name="Sun H."/>
            <person name="Yadav J.S."/>
            <person name="Pangilinan J."/>
            <person name="Larsson K.H."/>
            <person name="Matsuura K."/>
            <person name="Barry K."/>
            <person name="Labutti K."/>
            <person name="Kuo R."/>
            <person name="Ohm R.A."/>
            <person name="Bhattacharya S.S."/>
            <person name="Shirouzu T."/>
            <person name="Yoshinaga Y."/>
            <person name="Martin F.M."/>
            <person name="Grigoriev I.V."/>
            <person name="Hibbett D.S."/>
        </authorList>
    </citation>
    <scope>NUCLEOTIDE SEQUENCE [LARGE SCALE GENOMIC DNA]</scope>
    <source>
        <strain evidence="4 5">93-53</strain>
    </source>
</reference>
<keyword evidence="5" id="KW-1185">Reference proteome</keyword>
<dbReference type="InParanoid" id="A0A165C759"/>
<organism evidence="4 5">
    <name type="scientific">Laetiporus sulphureus 93-53</name>
    <dbReference type="NCBI Taxonomy" id="1314785"/>
    <lineage>
        <taxon>Eukaryota</taxon>
        <taxon>Fungi</taxon>
        <taxon>Dikarya</taxon>
        <taxon>Basidiomycota</taxon>
        <taxon>Agaricomycotina</taxon>
        <taxon>Agaricomycetes</taxon>
        <taxon>Polyporales</taxon>
        <taxon>Laetiporus</taxon>
    </lineage>
</organism>
<dbReference type="AlphaFoldDB" id="A0A165C759"/>
<feature type="domain" description="DUF6533" evidence="3">
    <location>
        <begin position="20"/>
        <end position="64"/>
    </location>
</feature>
<feature type="region of interest" description="Disordered" evidence="1">
    <location>
        <begin position="307"/>
        <end position="366"/>
    </location>
</feature>
<evidence type="ECO:0000256" key="2">
    <source>
        <dbReference type="SAM" id="Phobius"/>
    </source>
</evidence>
<feature type="compositionally biased region" description="Acidic residues" evidence="1">
    <location>
        <begin position="351"/>
        <end position="366"/>
    </location>
</feature>
<feature type="transmembrane region" description="Helical" evidence="2">
    <location>
        <begin position="145"/>
        <end position="167"/>
    </location>
</feature>
<name>A0A165C759_9APHY</name>
<dbReference type="GeneID" id="63830191"/>
<keyword evidence="2" id="KW-1133">Transmembrane helix</keyword>
<feature type="transmembrane region" description="Helical" evidence="2">
    <location>
        <begin position="52"/>
        <end position="71"/>
    </location>
</feature>
<protein>
    <recommendedName>
        <fullName evidence="3">DUF6533 domain-containing protein</fullName>
    </recommendedName>
</protein>
<evidence type="ECO:0000256" key="1">
    <source>
        <dbReference type="SAM" id="MobiDB-lite"/>
    </source>
</evidence>
<evidence type="ECO:0000259" key="3">
    <source>
        <dbReference type="Pfam" id="PF20151"/>
    </source>
</evidence>
<sequence length="366" mass="40022">MASANSAATGLLQANFLANCAYASGAALIFYEHITTLNQEVKFFWGKRSFPAVLFFINRLVTLIYGAVYIAPTMNIHSQTSDRMPRQSCEIVNYALYGLALAIAAVSLVVTVQRVYAVTERDWRPTIIIALTGIVLLGLDIVEVTIALLVISVVSNVLVLGVIWTMLYKQLGRNSTGVFSQRPSLVALLLRDGTIQFVTLLLLNAGINISTFIGQNAQYVINNLDQPLNTILVSRVLLNIQETARAAQREQSDTPSFVRSDHGMQIEADIDIPSLVIPSDASNGIPAVGPETEPSVATASRVNAVPDETMLAGPSNQHRRREAQEVEVPMEAGPFGQGGEDDVEQRQVEGEAAEDWEEEDDWEDDY</sequence>
<proteinExistence type="predicted"/>
<dbReference type="InterPro" id="IPR045340">
    <property type="entry name" value="DUF6533"/>
</dbReference>
<dbReference type="Pfam" id="PF20151">
    <property type="entry name" value="DUF6533"/>
    <property type="match status" value="1"/>
</dbReference>
<dbReference type="OrthoDB" id="2803882at2759"/>
<keyword evidence="2" id="KW-0812">Transmembrane</keyword>
<feature type="transmembrane region" description="Helical" evidence="2">
    <location>
        <begin position="91"/>
        <end position="111"/>
    </location>
</feature>